<dbReference type="GO" id="GO:1902018">
    <property type="term" value="P:negative regulation of cilium assembly"/>
    <property type="evidence" value="ECO:0007669"/>
    <property type="project" value="TreeGrafter"/>
</dbReference>
<organism evidence="9 10">
    <name type="scientific">Tetraodon nigroviridis</name>
    <name type="common">Spotted green pufferfish</name>
    <name type="synonym">Chelonodon nigroviridis</name>
    <dbReference type="NCBI Taxonomy" id="99883"/>
    <lineage>
        <taxon>Eukaryota</taxon>
        <taxon>Metazoa</taxon>
        <taxon>Chordata</taxon>
        <taxon>Craniata</taxon>
        <taxon>Vertebrata</taxon>
        <taxon>Euteleostomi</taxon>
        <taxon>Actinopterygii</taxon>
        <taxon>Neopterygii</taxon>
        <taxon>Teleostei</taxon>
        <taxon>Neoteleostei</taxon>
        <taxon>Acanthomorphata</taxon>
        <taxon>Eupercaria</taxon>
        <taxon>Tetraodontiformes</taxon>
        <taxon>Tetradontoidea</taxon>
        <taxon>Tetraodontidae</taxon>
        <taxon>Tetraodon</taxon>
    </lineage>
</organism>
<dbReference type="GO" id="GO:0005814">
    <property type="term" value="C:centriole"/>
    <property type="evidence" value="ECO:0007669"/>
    <property type="project" value="UniProtKB-SubCell"/>
</dbReference>
<evidence type="ECO:0000256" key="8">
    <source>
        <dbReference type="SAM" id="Coils"/>
    </source>
</evidence>
<dbReference type="GO" id="GO:0036064">
    <property type="term" value="C:ciliary basal body"/>
    <property type="evidence" value="ECO:0007669"/>
    <property type="project" value="TreeGrafter"/>
</dbReference>
<evidence type="ECO:0000256" key="7">
    <source>
        <dbReference type="ARBA" id="ARBA00023273"/>
    </source>
</evidence>
<dbReference type="HOGENOM" id="CLU_018326_3_0_1"/>
<dbReference type="PANTHER" id="PTHR23162:SF7">
    <property type="entry name" value="PROTEIN BCAP"/>
    <property type="match status" value="1"/>
</dbReference>
<keyword evidence="7" id="KW-0966">Cell projection</keyword>
<feature type="coiled-coil region" evidence="8">
    <location>
        <begin position="316"/>
        <end position="368"/>
    </location>
</feature>
<evidence type="ECO:0000313" key="10">
    <source>
        <dbReference type="Proteomes" id="UP000007303"/>
    </source>
</evidence>
<dbReference type="GO" id="GO:0005813">
    <property type="term" value="C:centrosome"/>
    <property type="evidence" value="ECO:0007669"/>
    <property type="project" value="TreeGrafter"/>
</dbReference>
<evidence type="ECO:0008006" key="11">
    <source>
        <dbReference type="Google" id="ProtNLM"/>
    </source>
</evidence>
<evidence type="ECO:0000256" key="3">
    <source>
        <dbReference type="ARBA" id="ARBA00009316"/>
    </source>
</evidence>
<keyword evidence="5 8" id="KW-0175">Coiled coil</keyword>
<keyword evidence="4" id="KW-0963">Cytoplasm</keyword>
<reference evidence="10" key="1">
    <citation type="journal article" date="2004" name="Nature">
        <title>Genome duplication in the teleost fish Tetraodon nigroviridis reveals the early vertebrate proto-karyotype.</title>
        <authorList>
            <person name="Jaillon O."/>
            <person name="Aury J.-M."/>
            <person name="Brunet F."/>
            <person name="Petit J.-L."/>
            <person name="Stange-Thomann N."/>
            <person name="Mauceli E."/>
            <person name="Bouneau L."/>
            <person name="Fischer C."/>
            <person name="Ozouf-Costaz C."/>
            <person name="Bernot A."/>
            <person name="Nicaud S."/>
            <person name="Jaffe D."/>
            <person name="Fisher S."/>
            <person name="Lutfalla G."/>
            <person name="Dossat C."/>
            <person name="Segurens B."/>
            <person name="Dasilva C."/>
            <person name="Salanoubat M."/>
            <person name="Levy M."/>
            <person name="Boudet N."/>
            <person name="Castellano S."/>
            <person name="Anthouard V."/>
            <person name="Jubin C."/>
            <person name="Castelli V."/>
            <person name="Katinka M."/>
            <person name="Vacherie B."/>
            <person name="Biemont C."/>
            <person name="Skalli Z."/>
            <person name="Cattolico L."/>
            <person name="Poulain J."/>
            <person name="De Berardinis V."/>
            <person name="Cruaud C."/>
            <person name="Duprat S."/>
            <person name="Brottier P."/>
            <person name="Coutanceau J.-P."/>
            <person name="Gouzy J."/>
            <person name="Parra G."/>
            <person name="Lardier G."/>
            <person name="Chapple C."/>
            <person name="McKernan K.J."/>
            <person name="McEwan P."/>
            <person name="Bosak S."/>
            <person name="Kellis M."/>
            <person name="Volff J.-N."/>
            <person name="Guigo R."/>
            <person name="Zody M.C."/>
            <person name="Mesirov J."/>
            <person name="Lindblad-Toh K."/>
            <person name="Birren B."/>
            <person name="Nusbaum C."/>
            <person name="Kahn D."/>
            <person name="Robinson-Rechavi M."/>
            <person name="Laudet V."/>
            <person name="Schachter V."/>
            <person name="Quetier F."/>
            <person name="Saurin W."/>
            <person name="Scarpelli C."/>
            <person name="Wincker P."/>
            <person name="Lander E.S."/>
            <person name="Weissenbach J."/>
            <person name="Roest Crollius H."/>
        </authorList>
    </citation>
    <scope>NUCLEOTIDE SEQUENCE [LARGE SCALE GENOMIC DNA]</scope>
</reference>
<keyword evidence="10" id="KW-1185">Reference proteome</keyword>
<evidence type="ECO:0000256" key="1">
    <source>
        <dbReference type="ARBA" id="ARBA00004114"/>
    </source>
</evidence>
<feature type="coiled-coil region" evidence="8">
    <location>
        <begin position="471"/>
        <end position="643"/>
    </location>
</feature>
<evidence type="ECO:0000256" key="4">
    <source>
        <dbReference type="ARBA" id="ARBA00022490"/>
    </source>
</evidence>
<dbReference type="STRING" id="99883.ENSTNIP00000017889"/>
<dbReference type="Proteomes" id="UP000007303">
    <property type="component" value="Unassembled WGS sequence"/>
</dbReference>
<feature type="coiled-coil region" evidence="8">
    <location>
        <begin position="113"/>
        <end position="227"/>
    </location>
</feature>
<comment type="subcellular location">
    <subcellularLocation>
        <location evidence="2">Cell projection</location>
        <location evidence="2">Cilium</location>
    </subcellularLocation>
    <subcellularLocation>
        <location evidence="1">Cytoplasm</location>
        <location evidence="1">Cytoskeleton</location>
        <location evidence="1">Microtubule organizing center</location>
        <location evidence="1">Centrosome</location>
        <location evidence="1">Centriole</location>
    </subcellularLocation>
</comment>
<evidence type="ECO:0000313" key="9">
    <source>
        <dbReference type="Ensembl" id="ENSTNIP00000017889.1"/>
    </source>
</evidence>
<name>H3DBJ6_TETNG</name>
<dbReference type="GeneTree" id="ENSGT00530000063497"/>
<dbReference type="AlphaFoldDB" id="H3DBJ6"/>
<proteinExistence type="inferred from homology"/>
<evidence type="ECO:0000256" key="6">
    <source>
        <dbReference type="ARBA" id="ARBA00023212"/>
    </source>
</evidence>
<evidence type="ECO:0000256" key="2">
    <source>
        <dbReference type="ARBA" id="ARBA00004138"/>
    </source>
</evidence>
<reference evidence="9" key="2">
    <citation type="submission" date="2025-08" db="UniProtKB">
        <authorList>
            <consortium name="Ensembl"/>
        </authorList>
    </citation>
    <scope>IDENTIFICATION</scope>
</reference>
<dbReference type="OMA" id="YKHQMLA"/>
<accession>H3DBJ6</accession>
<reference evidence="9" key="3">
    <citation type="submission" date="2025-09" db="UniProtKB">
        <authorList>
            <consortium name="Ensembl"/>
        </authorList>
    </citation>
    <scope>IDENTIFICATION</scope>
</reference>
<comment type="similarity">
    <text evidence="3">Belongs to the ODF2 family.</text>
</comment>
<dbReference type="Ensembl" id="ENSTNIT00000018113.1">
    <property type="protein sequence ID" value="ENSTNIP00000017889.1"/>
    <property type="gene ID" value="ENSTNIG00000014848.1"/>
</dbReference>
<dbReference type="InParanoid" id="H3DBJ6"/>
<dbReference type="PANTHER" id="PTHR23162">
    <property type="entry name" value="OUTER DENSE FIBER OF SPERM TAILS 2"/>
    <property type="match status" value="1"/>
</dbReference>
<evidence type="ECO:0000256" key="5">
    <source>
        <dbReference type="ARBA" id="ARBA00023054"/>
    </source>
</evidence>
<dbReference type="FunCoup" id="H3DBJ6">
    <property type="interactions" value="286"/>
</dbReference>
<feature type="coiled-coil region" evidence="8">
    <location>
        <begin position="404"/>
        <end position="442"/>
    </location>
</feature>
<dbReference type="InterPro" id="IPR026099">
    <property type="entry name" value="Odf2-rel"/>
</dbReference>
<keyword evidence="6" id="KW-0206">Cytoskeleton</keyword>
<protein>
    <recommendedName>
        <fullName evidence="11">Outer dense fiber protein 2-like</fullName>
    </recommendedName>
</protein>
<sequence>MSADNEAPGSSRDDGNLNGVDVVCCQEQRSIRTSFGLHSVTQEPGVHSSHAVCTCDKSPFLRVLTEAEMAANAAAIQIVSFKDALEDELGDSRPAAADKRRFVRQRGLLLEKLEDFKRLNKSARQKLKQLQDSEVNRMETNQQIDLLKNKISEAESINKSLRGEVTAAERNIAELMELRREEQEKTRSAVNLNKSVELTRAHLQAHMRNKEADNDRLTVQLRDLQRTQSEQKLKIDDLNYQILALRTRAEKEQESLKKACQAQRLRAQKFEAAVEKYYDELREKDLQLTSARLELDSRRWTKEKKRDETDKVVAHVDLLKSEVSDLSARLQREEEKHLAATETLLQRVKKLTAENRELSATNAALEVDHTERYPASRGPFLTDRSLKTLTAYFDGLVAAGICEVAELQAEVDNLKVKYASLSRQTKLTLDEKDDEVQKLRRELQGRLQGLHSYSELLRASEKNLCECQENLQRSQRSCSEKTESVRQLQAQIESHAKFLRSSVDMRESLHKASLQLQDKVDSLHEQIERLRDENLELVQKLATQEEALRCSHQQLEQRSSDCQALTRQLEAALLDVKQQVNKAKEQALNKEEALQTRILELEAEKSQQDNEMRLLHQNKHMAEKQFEVRLKDLQLSLEQSESNKQSVQSYVDFLKQFYTTVFDDRLQTVFSSIKSALLMALMSPPR</sequence>